<protein>
    <submittedName>
        <fullName evidence="2">Acyl CoA:acetate/3-ketoacid CoA transferase, beta subunit</fullName>
    </submittedName>
</protein>
<dbReference type="AlphaFoldDB" id="A0A238XG41"/>
<comment type="similarity">
    <text evidence="1">Belongs to the 3-oxoacid CoA-transferase subunit B family.</text>
</comment>
<sequence length="248" mass="26932">MSEATRAEIAIVACAELFRGDGEIVASPMGLVPAIGARLARMTFEPGLLMTDGEAYLVTGTPGEATTIEGWQPFRKMLDTVVPNGKRHVVMGTNQIDRFGNQNISAIGPHSRPDRQLLGVRGAPGNTVNHRTSYWIPKHSTRVFTPEVDVVSGVGYDRASAGGPAASRYHDLHRVVTNLGVCDFDTPTRSMRLASVHPGVTVDEVVDNTSFELDTSAVTETRLPTDEELRLIRDVLDPDATRDKEVRA</sequence>
<dbReference type="Proteomes" id="UP000198348">
    <property type="component" value="Unassembled WGS sequence"/>
</dbReference>
<evidence type="ECO:0000313" key="3">
    <source>
        <dbReference type="Proteomes" id="UP000198348"/>
    </source>
</evidence>
<keyword evidence="3" id="KW-1185">Reference proteome</keyword>
<dbReference type="GO" id="GO:0008410">
    <property type="term" value="F:CoA-transferase activity"/>
    <property type="evidence" value="ECO:0007669"/>
    <property type="project" value="InterPro"/>
</dbReference>
<evidence type="ECO:0000256" key="1">
    <source>
        <dbReference type="ARBA" id="ARBA00007047"/>
    </source>
</evidence>
<accession>A0A238XG41</accession>
<evidence type="ECO:0000313" key="2">
    <source>
        <dbReference type="EMBL" id="SNR57662.1"/>
    </source>
</evidence>
<dbReference type="SUPFAM" id="SSF100950">
    <property type="entry name" value="NagB/RpiA/CoA transferase-like"/>
    <property type="match status" value="1"/>
</dbReference>
<dbReference type="InterPro" id="IPR037171">
    <property type="entry name" value="NagB/RpiA_transferase-like"/>
</dbReference>
<dbReference type="OrthoDB" id="9813111at2"/>
<dbReference type="InterPro" id="IPR004165">
    <property type="entry name" value="CoA_trans_fam_I"/>
</dbReference>
<dbReference type="Pfam" id="PF01144">
    <property type="entry name" value="CoA_trans"/>
    <property type="match status" value="1"/>
</dbReference>
<keyword evidence="2" id="KW-0808">Transferase</keyword>
<reference evidence="2 3" key="1">
    <citation type="submission" date="2017-06" db="EMBL/GenBank/DDBJ databases">
        <authorList>
            <person name="Kim H.J."/>
            <person name="Triplett B.A."/>
        </authorList>
    </citation>
    <scope>NUCLEOTIDE SEQUENCE [LARGE SCALE GENOMIC DNA]</scope>
    <source>
        <strain evidence="2 3">DSM 45207</strain>
    </source>
</reference>
<dbReference type="PANTHER" id="PTHR43293:SF3">
    <property type="entry name" value="CHOLESTEROL RING-CLEAVING HYDROLASE IPDB SUBUNIT"/>
    <property type="match status" value="1"/>
</dbReference>
<name>A0A238XG41_9PSEU</name>
<dbReference type="RefSeq" id="WP_089301597.1">
    <property type="nucleotide sequence ID" value="NZ_FZNW01000010.1"/>
</dbReference>
<dbReference type="PANTHER" id="PTHR43293">
    <property type="entry name" value="ACETATE COA-TRANSFERASE YDIF"/>
    <property type="match status" value="1"/>
</dbReference>
<proteinExistence type="inferred from homology"/>
<gene>
    <name evidence="2" type="ORF">SAMN06265360_110186</name>
</gene>
<dbReference type="Gene3D" id="3.40.1080.10">
    <property type="entry name" value="Glutaconate Coenzyme A-transferase"/>
    <property type="match status" value="1"/>
</dbReference>
<organism evidence="2 3">
    <name type="scientific">Haloechinothrix alba</name>
    <dbReference type="NCBI Taxonomy" id="664784"/>
    <lineage>
        <taxon>Bacteria</taxon>
        <taxon>Bacillati</taxon>
        <taxon>Actinomycetota</taxon>
        <taxon>Actinomycetes</taxon>
        <taxon>Pseudonocardiales</taxon>
        <taxon>Pseudonocardiaceae</taxon>
        <taxon>Haloechinothrix</taxon>
    </lineage>
</organism>
<dbReference type="EMBL" id="FZNW01000010">
    <property type="protein sequence ID" value="SNR57662.1"/>
    <property type="molecule type" value="Genomic_DNA"/>
</dbReference>